<dbReference type="Proteomes" id="UP000246278">
    <property type="component" value="Unassembled WGS sequence"/>
</dbReference>
<keyword evidence="2" id="KW-1185">Reference proteome</keyword>
<dbReference type="AlphaFoldDB" id="A0A317T7I5"/>
<accession>A0A317T7I5</accession>
<organism evidence="1 2">
    <name type="scientific">Prosthecochloris marina</name>
    <dbReference type="NCBI Taxonomy" id="2017681"/>
    <lineage>
        <taxon>Bacteria</taxon>
        <taxon>Pseudomonadati</taxon>
        <taxon>Chlorobiota</taxon>
        <taxon>Chlorobiia</taxon>
        <taxon>Chlorobiales</taxon>
        <taxon>Chlorobiaceae</taxon>
        <taxon>Prosthecochloris</taxon>
    </lineage>
</organism>
<evidence type="ECO:0000313" key="1">
    <source>
        <dbReference type="EMBL" id="PWW82488.1"/>
    </source>
</evidence>
<name>A0A317T7I5_9CHLB</name>
<evidence type="ECO:0000313" key="2">
    <source>
        <dbReference type="Proteomes" id="UP000246278"/>
    </source>
</evidence>
<sequence length="70" mass="7820">MKQLNKTINPEERSAGYSYEFSVVPGGSSRTIKVVVTEGELKGKSALVIKMPDKFSGFFPKIDRSFFSKE</sequence>
<gene>
    <name evidence="1" type="ORF">CR164_05730</name>
</gene>
<comment type="caution">
    <text evidence="1">The sequence shown here is derived from an EMBL/GenBank/DDBJ whole genome shotgun (WGS) entry which is preliminary data.</text>
</comment>
<dbReference type="OrthoDB" id="9971328at2"/>
<dbReference type="RefSeq" id="WP_110022962.1">
    <property type="nucleotide sequence ID" value="NZ_PDNZ01000003.1"/>
</dbReference>
<dbReference type="EMBL" id="PDNZ01000003">
    <property type="protein sequence ID" value="PWW82488.1"/>
    <property type="molecule type" value="Genomic_DNA"/>
</dbReference>
<reference evidence="2" key="1">
    <citation type="submission" date="2017-10" db="EMBL/GenBank/DDBJ databases">
        <authorList>
            <person name="Gaisin V.A."/>
            <person name="Rysina M.S."/>
            <person name="Grouzdev D.S."/>
        </authorList>
    </citation>
    <scope>NUCLEOTIDE SEQUENCE [LARGE SCALE GENOMIC DNA]</scope>
    <source>
        <strain evidence="2">V1</strain>
    </source>
</reference>
<proteinExistence type="predicted"/>
<protein>
    <submittedName>
        <fullName evidence="1">Uncharacterized protein</fullName>
    </submittedName>
</protein>